<protein>
    <submittedName>
        <fullName evidence="1">SDR family NAD(P)-dependent oxidoreductase</fullName>
    </submittedName>
</protein>
<evidence type="ECO:0000313" key="1">
    <source>
        <dbReference type="EMBL" id="RDD60368.1"/>
    </source>
</evidence>
<organism evidence="1 2">
    <name type="scientific">Ferruginivarius sediminum</name>
    <dbReference type="NCBI Taxonomy" id="2661937"/>
    <lineage>
        <taxon>Bacteria</taxon>
        <taxon>Pseudomonadati</taxon>
        <taxon>Pseudomonadota</taxon>
        <taxon>Alphaproteobacteria</taxon>
        <taxon>Rhodospirillales</taxon>
        <taxon>Rhodospirillaceae</taxon>
        <taxon>Ferruginivarius</taxon>
    </lineage>
</organism>
<keyword evidence="2" id="KW-1185">Reference proteome</keyword>
<dbReference type="PANTHER" id="PTHR43431">
    <property type="entry name" value="OXIDOREDUCTASE, SHORT CHAIN DEHYDROGENASE/REDUCTASE FAMILY (AFU_ORTHOLOGUE AFUA_5G14000)"/>
    <property type="match status" value="1"/>
</dbReference>
<dbReference type="SUPFAM" id="SSF51735">
    <property type="entry name" value="NAD(P)-binding Rossmann-fold domains"/>
    <property type="match status" value="1"/>
</dbReference>
<proteinExistence type="predicted"/>
<evidence type="ECO:0000313" key="2">
    <source>
        <dbReference type="Proteomes" id="UP000253941"/>
    </source>
</evidence>
<name>A0A369T545_9PROT</name>
<dbReference type="Proteomes" id="UP000253941">
    <property type="component" value="Unassembled WGS sequence"/>
</dbReference>
<comment type="caution">
    <text evidence="1">The sequence shown here is derived from an EMBL/GenBank/DDBJ whole genome shotgun (WGS) entry which is preliminary data.</text>
</comment>
<dbReference type="RefSeq" id="WP_114583729.1">
    <property type="nucleotide sequence ID" value="NZ_QPMH01000029.1"/>
</dbReference>
<accession>A0A369T545</accession>
<dbReference type="EMBL" id="QPMH01000029">
    <property type="protein sequence ID" value="RDD60368.1"/>
    <property type="molecule type" value="Genomic_DNA"/>
</dbReference>
<dbReference type="Gene3D" id="3.40.50.720">
    <property type="entry name" value="NAD(P)-binding Rossmann-like Domain"/>
    <property type="match status" value="1"/>
</dbReference>
<dbReference type="PRINTS" id="PR00081">
    <property type="entry name" value="GDHRDH"/>
</dbReference>
<dbReference type="InterPro" id="IPR002347">
    <property type="entry name" value="SDR_fam"/>
</dbReference>
<dbReference type="Pfam" id="PF00106">
    <property type="entry name" value="adh_short"/>
    <property type="match status" value="1"/>
</dbReference>
<dbReference type="PANTHER" id="PTHR43431:SF1">
    <property type="entry name" value="OS08G0476300 PROTEIN"/>
    <property type="match status" value="1"/>
</dbReference>
<gene>
    <name evidence="1" type="ORF">DRB17_18585</name>
</gene>
<reference evidence="1 2" key="1">
    <citation type="submission" date="2018-07" db="EMBL/GenBank/DDBJ databases">
        <title>Venubactetium sediminum gen. nov., sp. nov., isolated from a marine solar saltern.</title>
        <authorList>
            <person name="Wang S."/>
        </authorList>
    </citation>
    <scope>NUCLEOTIDE SEQUENCE [LARGE SCALE GENOMIC DNA]</scope>
    <source>
        <strain evidence="1 2">WD2A32</strain>
    </source>
</reference>
<sequence length="232" mass="24821">MSVAVVVGAGPGLGAALCRRFAQGGLKVAAARRRKDELEDLAGQVGGRAYACDATRQSDVETLFEDVARDLGTPELVVFNAGAFRPGGLLDIDAATFEDCWRASCLGGFHVAQAAVRAMLPRGRGTLIFTGATASLRGGKNFANLAVPKFGLRALAQSTAREFAPQGIHVAHTVIDGQIQNETRGGRHSEGERGADALLKPEAIAEAYWQLHQQPRSAWTHEMDLRPWVETF</sequence>
<dbReference type="AlphaFoldDB" id="A0A369T545"/>
<dbReference type="InterPro" id="IPR036291">
    <property type="entry name" value="NAD(P)-bd_dom_sf"/>
</dbReference>